<feature type="compositionally biased region" description="Polar residues" evidence="2">
    <location>
        <begin position="140"/>
        <end position="156"/>
    </location>
</feature>
<dbReference type="InParanoid" id="A0A059BLV3"/>
<dbReference type="Gramene" id="KCW66989">
    <property type="protein sequence ID" value="KCW66989"/>
    <property type="gene ID" value="EUGRSUZ_F00753"/>
</dbReference>
<dbReference type="AlphaFoldDB" id="A0A059BLV3"/>
<dbReference type="PANTHER" id="PTHR33083:SF82">
    <property type="entry name" value="SENESCENCE REGULATOR"/>
    <property type="match status" value="1"/>
</dbReference>
<dbReference type="STRING" id="71139.A0A059BLV3"/>
<gene>
    <name evidence="3" type="ORF">EUGRSUZ_F00753</name>
</gene>
<dbReference type="eggNOG" id="ENOG502S1FQ">
    <property type="taxonomic scope" value="Eukaryota"/>
</dbReference>
<dbReference type="OMA" id="PMENRYG"/>
<dbReference type="Pfam" id="PF04520">
    <property type="entry name" value="Senescence_reg"/>
    <property type="match status" value="1"/>
</dbReference>
<organism evidence="3">
    <name type="scientific">Eucalyptus grandis</name>
    <name type="common">Flooded gum</name>
    <dbReference type="NCBI Taxonomy" id="71139"/>
    <lineage>
        <taxon>Eukaryota</taxon>
        <taxon>Viridiplantae</taxon>
        <taxon>Streptophyta</taxon>
        <taxon>Embryophyta</taxon>
        <taxon>Tracheophyta</taxon>
        <taxon>Spermatophyta</taxon>
        <taxon>Magnoliopsida</taxon>
        <taxon>eudicotyledons</taxon>
        <taxon>Gunneridae</taxon>
        <taxon>Pentapetalae</taxon>
        <taxon>rosids</taxon>
        <taxon>malvids</taxon>
        <taxon>Myrtales</taxon>
        <taxon>Myrtaceae</taxon>
        <taxon>Myrtoideae</taxon>
        <taxon>Eucalypteae</taxon>
        <taxon>Eucalyptus</taxon>
    </lineage>
</organism>
<evidence type="ECO:0000256" key="1">
    <source>
        <dbReference type="ARBA" id="ARBA00034773"/>
    </source>
</evidence>
<dbReference type="InterPro" id="IPR007608">
    <property type="entry name" value="Senescence_reg_S40"/>
</dbReference>
<feature type="region of interest" description="Disordered" evidence="2">
    <location>
        <begin position="85"/>
        <end position="204"/>
    </location>
</feature>
<feature type="compositionally biased region" description="Gly residues" evidence="2">
    <location>
        <begin position="116"/>
        <end position="127"/>
    </location>
</feature>
<dbReference type="KEGG" id="egr:104448225"/>
<protein>
    <submittedName>
        <fullName evidence="3">Uncharacterized protein</fullName>
    </submittedName>
</protein>
<evidence type="ECO:0000256" key="2">
    <source>
        <dbReference type="SAM" id="MobiDB-lite"/>
    </source>
</evidence>
<reference evidence="3" key="1">
    <citation type="submission" date="2013-07" db="EMBL/GenBank/DDBJ databases">
        <title>The genome of Eucalyptus grandis.</title>
        <authorList>
            <person name="Schmutz J."/>
            <person name="Hayes R."/>
            <person name="Myburg A."/>
            <person name="Tuskan G."/>
            <person name="Grattapaglia D."/>
            <person name="Rokhsar D.S."/>
        </authorList>
    </citation>
    <scope>NUCLEOTIDE SEQUENCE</scope>
    <source>
        <tissue evidence="3">Leaf extractions</tissue>
    </source>
</reference>
<evidence type="ECO:0000313" key="3">
    <source>
        <dbReference type="EMBL" id="KCW66989.1"/>
    </source>
</evidence>
<accession>A0A059BLV3</accession>
<dbReference type="EMBL" id="KK198758">
    <property type="protein sequence ID" value="KCW66989.1"/>
    <property type="molecule type" value="Genomic_DNA"/>
</dbReference>
<dbReference type="GO" id="GO:0010150">
    <property type="term" value="P:leaf senescence"/>
    <property type="evidence" value="ECO:0007669"/>
    <property type="project" value="UniProtKB-ARBA"/>
</dbReference>
<proteinExistence type="inferred from homology"/>
<comment type="similarity">
    <text evidence="1">Belongs to the senescence regulator S40 family.</text>
</comment>
<sequence>MSLGLPQSAYRPLLLQFKDCSVLQIPPSSENSREGLRFPGVSQSLEKKMENRYGCYYQGSALWRSLRDGDFEEADVWEVLNGKQDSNNSHLWASGERPRSSSSRKHPPSAPKTISRGGGGSGGGGGSSSSSTPEPAARVVQQSAPVNIPYWSNLQRQKSKKASSNSKSARDWDEEDGVDSSDGGAAEGERGESDDEEEADCKVPPHELIAMRLARSHISSFSVMEGEGRTLKGRDLSKVRNAVLTRTGFLESP</sequence>
<dbReference type="PANTHER" id="PTHR33083">
    <property type="entry name" value="EXPRESSED PROTEIN"/>
    <property type="match status" value="1"/>
</dbReference>
<name>A0A059BLV3_EUCGR</name>